<dbReference type="InParanoid" id="A0A259U2J4"/>
<comment type="caution">
    <text evidence="2">The sequence shown here is derived from an EMBL/GenBank/DDBJ whole genome shotgun (WGS) entry which is preliminary data.</text>
</comment>
<protein>
    <submittedName>
        <fullName evidence="2">Uncharacterized protein</fullName>
    </submittedName>
</protein>
<name>A0A259U2J4_9BACT</name>
<sequence>MALLPRFIPRLALVAVFSLAACDATDPIGPDPDPDPDPTTVTFDWSGRIQIIEDCEVGGSNTGDFEFKVEVEATIDGRTSTDTILDRGFAANTGTSVGVSSSPTTFSVPDGTSASFEVLFYAIENDVTSADDLDITESIRHSFSNGRISPSGSQRINLSDGGNCEVELRYTASAS</sequence>
<dbReference type="EMBL" id="MQWB01000001">
    <property type="protein sequence ID" value="OZC04219.1"/>
    <property type="molecule type" value="Genomic_DNA"/>
</dbReference>
<organism evidence="2 3">
    <name type="scientific">Rubricoccus marinus</name>
    <dbReference type="NCBI Taxonomy" id="716817"/>
    <lineage>
        <taxon>Bacteria</taxon>
        <taxon>Pseudomonadati</taxon>
        <taxon>Rhodothermota</taxon>
        <taxon>Rhodothermia</taxon>
        <taxon>Rhodothermales</taxon>
        <taxon>Rubricoccaceae</taxon>
        <taxon>Rubricoccus</taxon>
    </lineage>
</organism>
<dbReference type="RefSeq" id="WP_094550451.1">
    <property type="nucleotide sequence ID" value="NZ_MQWB01000001.1"/>
</dbReference>
<gene>
    <name evidence="2" type="ORF">BSZ36_15250</name>
</gene>
<feature type="chain" id="PRO_5012537033" evidence="1">
    <location>
        <begin position="21"/>
        <end position="175"/>
    </location>
</feature>
<evidence type="ECO:0000313" key="3">
    <source>
        <dbReference type="Proteomes" id="UP000216446"/>
    </source>
</evidence>
<keyword evidence="3" id="KW-1185">Reference proteome</keyword>
<reference evidence="2 3" key="1">
    <citation type="submission" date="2016-11" db="EMBL/GenBank/DDBJ databases">
        <title>Study of marine rhodopsin-containing bacteria.</title>
        <authorList>
            <person name="Yoshizawa S."/>
            <person name="Kumagai Y."/>
            <person name="Kogure K."/>
        </authorList>
    </citation>
    <scope>NUCLEOTIDE SEQUENCE [LARGE SCALE GENOMIC DNA]</scope>
    <source>
        <strain evidence="2 3">SG-29</strain>
    </source>
</reference>
<feature type="signal peptide" evidence="1">
    <location>
        <begin position="1"/>
        <end position="20"/>
    </location>
</feature>
<dbReference type="Proteomes" id="UP000216446">
    <property type="component" value="Unassembled WGS sequence"/>
</dbReference>
<evidence type="ECO:0000313" key="2">
    <source>
        <dbReference type="EMBL" id="OZC04219.1"/>
    </source>
</evidence>
<accession>A0A259U2J4</accession>
<proteinExistence type="predicted"/>
<dbReference type="AlphaFoldDB" id="A0A259U2J4"/>
<keyword evidence="1" id="KW-0732">Signal</keyword>
<evidence type="ECO:0000256" key="1">
    <source>
        <dbReference type="SAM" id="SignalP"/>
    </source>
</evidence>
<dbReference type="PROSITE" id="PS51257">
    <property type="entry name" value="PROKAR_LIPOPROTEIN"/>
    <property type="match status" value="1"/>
</dbReference>